<feature type="chain" id="PRO_5021834547" description="lysozyme" evidence="13">
    <location>
        <begin position="17"/>
        <end position="141"/>
    </location>
</feature>
<dbReference type="InterPro" id="IPR008597">
    <property type="entry name" value="Invert_lysozyme"/>
</dbReference>
<dbReference type="GO" id="GO:0005576">
    <property type="term" value="C:extracellular region"/>
    <property type="evidence" value="ECO:0007669"/>
    <property type="project" value="UniProtKB-SubCell"/>
</dbReference>
<dbReference type="Gene3D" id="1.10.530.10">
    <property type="match status" value="1"/>
</dbReference>
<evidence type="ECO:0000256" key="1">
    <source>
        <dbReference type="ARBA" id="ARBA00000632"/>
    </source>
</evidence>
<dbReference type="GO" id="GO:0003796">
    <property type="term" value="F:lysozyme activity"/>
    <property type="evidence" value="ECO:0007669"/>
    <property type="project" value="UniProtKB-EC"/>
</dbReference>
<organism evidence="14">
    <name type="scientific">Sinonovacula constricta</name>
    <name type="common">Razor clam</name>
    <dbReference type="NCBI Taxonomy" id="98310"/>
    <lineage>
        <taxon>Eukaryota</taxon>
        <taxon>Metazoa</taxon>
        <taxon>Spiralia</taxon>
        <taxon>Lophotrochozoa</taxon>
        <taxon>Mollusca</taxon>
        <taxon>Bivalvia</taxon>
        <taxon>Autobranchia</taxon>
        <taxon>Heteroconchia</taxon>
        <taxon>Euheterodonta</taxon>
        <taxon>Imparidentia</taxon>
        <taxon>Neoheterodontei</taxon>
        <taxon>Cardiida</taxon>
        <taxon>Tellinoidea</taxon>
        <taxon>Solecurtidae</taxon>
        <taxon>Sinonovacula</taxon>
    </lineage>
</organism>
<proteinExistence type="evidence at transcript level"/>
<evidence type="ECO:0000256" key="6">
    <source>
        <dbReference type="ARBA" id="ARBA00022638"/>
    </source>
</evidence>
<comment type="subcellular location">
    <subcellularLocation>
        <location evidence="2">Secreted</location>
    </subcellularLocation>
</comment>
<dbReference type="SUPFAM" id="SSF53955">
    <property type="entry name" value="Lysozyme-like"/>
    <property type="match status" value="1"/>
</dbReference>
<sequence>MLFIAVFLAVVAIAGGQFPPGPVANDCLSCICKLESRCKPIGCRMDVGSLSCGYFQIKLPYYQDCGRPRSDLGWKGCSNDLTCAATCVQNYMRRYVGRSGCSPTCQTYAREHNGGPTGCRRSSTLKYWEALKKIPGCGHLV</sequence>
<dbReference type="PROSITE" id="PS51909">
    <property type="entry name" value="LYSOZYME_I"/>
    <property type="match status" value="1"/>
</dbReference>
<dbReference type="AlphaFoldDB" id="A0A513U825"/>
<dbReference type="PANTHER" id="PTHR11195:SF13">
    <property type="entry name" value="INVERTEBRATE-TYPE LYSOZYME 2-RELATED"/>
    <property type="match status" value="1"/>
</dbReference>
<evidence type="ECO:0000256" key="10">
    <source>
        <dbReference type="ARBA" id="ARBA00023295"/>
    </source>
</evidence>
<keyword evidence="6" id="KW-0081">Bacteriolytic enzyme</keyword>
<dbReference type="InterPro" id="IPR023346">
    <property type="entry name" value="Lysozyme-like_dom_sf"/>
</dbReference>
<feature type="active site" description="Proton donor" evidence="11">
    <location>
        <position position="35"/>
    </location>
</feature>
<protein>
    <recommendedName>
        <fullName evidence="3">lysozyme</fullName>
        <ecNumber evidence="3">3.2.1.17</ecNumber>
    </recommendedName>
</protein>
<feature type="signal peptide" evidence="13">
    <location>
        <begin position="1"/>
        <end position="16"/>
    </location>
</feature>
<feature type="disulfide bond" evidence="12">
    <location>
        <begin position="27"/>
        <end position="105"/>
    </location>
</feature>
<keyword evidence="9 12" id="KW-1015">Disulfide bond</keyword>
<evidence type="ECO:0000256" key="12">
    <source>
        <dbReference type="PIRSR" id="PIRSR608597-3"/>
    </source>
</evidence>
<keyword evidence="5" id="KW-0929">Antimicrobial</keyword>
<keyword evidence="10" id="KW-0326">Glycosidase</keyword>
<accession>A0A513U825</accession>
<dbReference type="GO" id="GO:0004568">
    <property type="term" value="F:chitinase activity"/>
    <property type="evidence" value="ECO:0007669"/>
    <property type="project" value="UniProtKB-ARBA"/>
</dbReference>
<evidence type="ECO:0000256" key="7">
    <source>
        <dbReference type="ARBA" id="ARBA00022801"/>
    </source>
</evidence>
<feature type="disulfide bond" evidence="12">
    <location>
        <begin position="77"/>
        <end position="83"/>
    </location>
</feature>
<keyword evidence="13" id="KW-0732">Signal</keyword>
<evidence type="ECO:0000256" key="11">
    <source>
        <dbReference type="PIRSR" id="PIRSR608597-1"/>
    </source>
</evidence>
<keyword evidence="7" id="KW-0378">Hydrolase</keyword>
<evidence type="ECO:0000256" key="3">
    <source>
        <dbReference type="ARBA" id="ARBA00012732"/>
    </source>
</evidence>
<feature type="active site" description="Nucleophile" evidence="11">
    <location>
        <position position="46"/>
    </location>
</feature>
<evidence type="ECO:0000313" key="14">
    <source>
        <dbReference type="EMBL" id="QDG10050.1"/>
    </source>
</evidence>
<dbReference type="EMBL" id="MK301160">
    <property type="protein sequence ID" value="QDG10050.1"/>
    <property type="molecule type" value="mRNA"/>
</dbReference>
<evidence type="ECO:0000256" key="5">
    <source>
        <dbReference type="ARBA" id="ARBA00022529"/>
    </source>
</evidence>
<comment type="catalytic activity">
    <reaction evidence="1">
        <text>Hydrolysis of (1-&gt;4)-beta-linkages between N-acetylmuramic acid and N-acetyl-D-glucosamine residues in a peptidoglycan and between N-acetyl-D-glucosamine residues in chitodextrins.</text>
        <dbReference type="EC" id="3.2.1.17"/>
    </reaction>
</comment>
<evidence type="ECO:0000256" key="9">
    <source>
        <dbReference type="ARBA" id="ARBA00023157"/>
    </source>
</evidence>
<dbReference type="EC" id="3.2.1.17" evidence="3"/>
<dbReference type="PANTHER" id="PTHR11195">
    <property type="entry name" value="DESTABILASE-RELATED"/>
    <property type="match status" value="1"/>
</dbReference>
<feature type="disulfide bond" evidence="12">
    <location>
        <begin position="32"/>
        <end position="38"/>
    </location>
</feature>
<feature type="disulfide bond" evidence="12">
    <location>
        <begin position="30"/>
        <end position="137"/>
    </location>
</feature>
<evidence type="ECO:0000256" key="2">
    <source>
        <dbReference type="ARBA" id="ARBA00004613"/>
    </source>
</evidence>
<evidence type="ECO:0000256" key="8">
    <source>
        <dbReference type="ARBA" id="ARBA00023022"/>
    </source>
</evidence>
<feature type="disulfide bond" evidence="12">
    <location>
        <begin position="43"/>
        <end position="52"/>
    </location>
</feature>
<keyword evidence="4" id="KW-0964">Secreted</keyword>
<dbReference type="CDD" id="cd16890">
    <property type="entry name" value="lyz_i"/>
    <property type="match status" value="1"/>
</dbReference>
<evidence type="ECO:0000256" key="4">
    <source>
        <dbReference type="ARBA" id="ARBA00022525"/>
    </source>
</evidence>
<dbReference type="GO" id="GO:0031640">
    <property type="term" value="P:killing of cells of another organism"/>
    <property type="evidence" value="ECO:0007669"/>
    <property type="project" value="UniProtKB-KW"/>
</dbReference>
<feature type="disulfide bond" evidence="12">
    <location>
        <begin position="65"/>
        <end position="87"/>
    </location>
</feature>
<dbReference type="GO" id="GO:0042742">
    <property type="term" value="P:defense response to bacterium"/>
    <property type="evidence" value="ECO:0007669"/>
    <property type="project" value="UniProtKB-KW"/>
</dbReference>
<feature type="disulfide bond" evidence="12">
    <location>
        <begin position="101"/>
        <end position="119"/>
    </location>
</feature>
<reference evidence="14" key="1">
    <citation type="submission" date="2018-12" db="EMBL/GenBank/DDBJ databases">
        <authorList>
            <person name="Zhang H."/>
        </authorList>
    </citation>
    <scope>NUCLEOTIDE SEQUENCE</scope>
</reference>
<dbReference type="Pfam" id="PF05497">
    <property type="entry name" value="Destabilase"/>
    <property type="match status" value="1"/>
</dbReference>
<dbReference type="FunFam" id="1.10.530.10:FF:000023">
    <property type="entry name" value="Invertebrate-type lysozyme"/>
    <property type="match status" value="1"/>
</dbReference>
<name>A0A513U825_SINCO</name>
<evidence type="ECO:0000256" key="13">
    <source>
        <dbReference type="SAM" id="SignalP"/>
    </source>
</evidence>
<keyword evidence="8" id="KW-0044">Antibiotic</keyword>